<evidence type="ECO:0000259" key="1">
    <source>
        <dbReference type="Pfam" id="PF01755"/>
    </source>
</evidence>
<keyword evidence="3" id="KW-1185">Reference proteome</keyword>
<dbReference type="EMBL" id="CAMAPC010000011">
    <property type="protein sequence ID" value="CAH9061533.1"/>
    <property type="molecule type" value="Genomic_DNA"/>
</dbReference>
<dbReference type="RefSeq" id="WP_261626654.1">
    <property type="nucleotide sequence ID" value="NZ_CAMAPC010000011.1"/>
</dbReference>
<accession>A0A9W4QZS4</accession>
<evidence type="ECO:0000313" key="2">
    <source>
        <dbReference type="EMBL" id="CAH9061533.1"/>
    </source>
</evidence>
<organism evidence="2 3">
    <name type="scientific">Pseudoalteromonas holothuriae</name>
    <dbReference type="NCBI Taxonomy" id="2963714"/>
    <lineage>
        <taxon>Bacteria</taxon>
        <taxon>Pseudomonadati</taxon>
        <taxon>Pseudomonadota</taxon>
        <taxon>Gammaproteobacteria</taxon>
        <taxon>Alteromonadales</taxon>
        <taxon>Pseudoalteromonadaceae</taxon>
        <taxon>Pseudoalteromonas</taxon>
    </lineage>
</organism>
<dbReference type="Proteomes" id="UP001152467">
    <property type="component" value="Unassembled WGS sequence"/>
</dbReference>
<proteinExistence type="predicted"/>
<dbReference type="Pfam" id="PF01755">
    <property type="entry name" value="Glyco_transf_25"/>
    <property type="match status" value="1"/>
</dbReference>
<dbReference type="AlphaFoldDB" id="A0A9W4QZS4"/>
<sequence length="258" mass="29853">MNTQPPIFLINLDQSTERLEKSSIRLNEQTINFNRVSGVYGKTLSDIELIKNYQPLLNKKRFYRQLSKGEIGCYMSHRKAWQAIVDNKHPYAIVMEDDFRLVGNLHDVFATIESLKIDWRVLKLAAYENRTRPIAFSHHLNDTFSLVVHKKAMTGCCAQAISYEGAKALLAATEQFARPVDTDLQHVWETKVPVYSLMPYYIEQDLEFDSDISAASGATKVKKNFWKRKWLQIKEKILNTHATIKIIESLQDMLNKTK</sequence>
<reference evidence="2" key="1">
    <citation type="submission" date="2022-07" db="EMBL/GenBank/DDBJ databases">
        <authorList>
            <person name="Criscuolo A."/>
        </authorList>
    </citation>
    <scope>NUCLEOTIDE SEQUENCE</scope>
    <source>
        <strain evidence="2">CIP111854</strain>
    </source>
</reference>
<dbReference type="CDD" id="cd06532">
    <property type="entry name" value="Glyco_transf_25"/>
    <property type="match status" value="1"/>
</dbReference>
<evidence type="ECO:0000313" key="3">
    <source>
        <dbReference type="Proteomes" id="UP001152467"/>
    </source>
</evidence>
<dbReference type="InterPro" id="IPR002654">
    <property type="entry name" value="Glyco_trans_25"/>
</dbReference>
<feature type="domain" description="Glycosyl transferase family 25" evidence="1">
    <location>
        <begin position="5"/>
        <end position="182"/>
    </location>
</feature>
<protein>
    <recommendedName>
        <fullName evidence="1">Glycosyl transferase family 25 domain-containing protein</fullName>
    </recommendedName>
</protein>
<name>A0A9W4QZS4_9GAMM</name>
<comment type="caution">
    <text evidence="2">The sequence shown here is derived from an EMBL/GenBank/DDBJ whole genome shotgun (WGS) entry which is preliminary data.</text>
</comment>
<gene>
    <name evidence="2" type="ORF">PSECIP111854_02830</name>
</gene>